<proteinExistence type="inferred from homology"/>
<dbReference type="InterPro" id="IPR050309">
    <property type="entry name" value="Type-B_Carboxylest/Lipase"/>
</dbReference>
<dbReference type="Proteomes" id="UP000694891">
    <property type="component" value="Unplaced"/>
</dbReference>
<evidence type="ECO:0000259" key="4">
    <source>
        <dbReference type="Pfam" id="PF00135"/>
    </source>
</evidence>
<name>A0A9Y4KJT1_9TELE</name>
<gene>
    <name evidence="6" type="primary">ces2b</name>
</gene>
<dbReference type="InterPro" id="IPR019826">
    <property type="entry name" value="Carboxylesterase_B_AS"/>
</dbReference>
<evidence type="ECO:0000256" key="1">
    <source>
        <dbReference type="ARBA" id="ARBA00005964"/>
    </source>
</evidence>
<evidence type="ECO:0000313" key="6">
    <source>
        <dbReference type="RefSeq" id="XP_008292133.1"/>
    </source>
</evidence>
<dbReference type="InterPro" id="IPR029058">
    <property type="entry name" value="AB_hydrolase_fold"/>
</dbReference>
<accession>A0A9Y4KJT1</accession>
<feature type="chain" id="PRO_5041479970" description="Carboxylic ester hydrolase" evidence="3">
    <location>
        <begin position="22"/>
        <end position="560"/>
    </location>
</feature>
<dbReference type="CTD" id="234669"/>
<dbReference type="Gene3D" id="3.40.50.1820">
    <property type="entry name" value="alpha/beta hydrolase"/>
    <property type="match status" value="1"/>
</dbReference>
<dbReference type="FunFam" id="3.40.50.1820:FF:000128">
    <property type="entry name" value="Carboxylic ester hydrolase"/>
    <property type="match status" value="1"/>
</dbReference>
<keyword evidence="3" id="KW-0732">Signal</keyword>
<feature type="domain" description="Carboxylesterase type B" evidence="4">
    <location>
        <begin position="26"/>
        <end position="539"/>
    </location>
</feature>
<dbReference type="CDD" id="cd00312">
    <property type="entry name" value="Esterase_lipase"/>
    <property type="match status" value="1"/>
</dbReference>
<dbReference type="EC" id="3.1.1.-" evidence="3"/>
<dbReference type="AlphaFoldDB" id="A0A9Y4KJT1"/>
<evidence type="ECO:0000313" key="5">
    <source>
        <dbReference type="Proteomes" id="UP000694891"/>
    </source>
</evidence>
<dbReference type="InterPro" id="IPR019819">
    <property type="entry name" value="Carboxylesterase_B_CS"/>
</dbReference>
<dbReference type="SUPFAM" id="SSF53474">
    <property type="entry name" value="alpha/beta-Hydrolases"/>
    <property type="match status" value="1"/>
</dbReference>
<dbReference type="RefSeq" id="XP_008292133.1">
    <property type="nucleotide sequence ID" value="XM_008293911.1"/>
</dbReference>
<dbReference type="GO" id="GO:0016787">
    <property type="term" value="F:hydrolase activity"/>
    <property type="evidence" value="ECO:0007669"/>
    <property type="project" value="UniProtKB-KW"/>
</dbReference>
<keyword evidence="5" id="KW-1185">Reference proteome</keyword>
<dbReference type="PROSITE" id="PS00122">
    <property type="entry name" value="CARBOXYLESTERASE_B_1"/>
    <property type="match status" value="1"/>
</dbReference>
<evidence type="ECO:0000256" key="2">
    <source>
        <dbReference type="ARBA" id="ARBA00022801"/>
    </source>
</evidence>
<protein>
    <recommendedName>
        <fullName evidence="3">Carboxylic ester hydrolase</fullName>
        <ecNumber evidence="3">3.1.1.-</ecNumber>
    </recommendedName>
</protein>
<keyword evidence="2 3" id="KW-0378">Hydrolase</keyword>
<reference evidence="6" key="1">
    <citation type="submission" date="2025-08" db="UniProtKB">
        <authorList>
            <consortium name="RefSeq"/>
        </authorList>
    </citation>
    <scope>IDENTIFICATION</scope>
</reference>
<evidence type="ECO:0000256" key="3">
    <source>
        <dbReference type="RuleBase" id="RU361235"/>
    </source>
</evidence>
<dbReference type="InterPro" id="IPR002018">
    <property type="entry name" value="CarbesteraseB"/>
</dbReference>
<comment type="similarity">
    <text evidence="1 3">Belongs to the type-B carboxylesterase/lipase family.</text>
</comment>
<dbReference type="PANTHER" id="PTHR11559">
    <property type="entry name" value="CARBOXYLESTERASE"/>
    <property type="match status" value="1"/>
</dbReference>
<dbReference type="PROSITE" id="PS00941">
    <property type="entry name" value="CARBOXYLESTERASE_B_2"/>
    <property type="match status" value="1"/>
</dbReference>
<organism evidence="5 6">
    <name type="scientific">Stegastes partitus</name>
    <name type="common">bicolor damselfish</name>
    <dbReference type="NCBI Taxonomy" id="144197"/>
    <lineage>
        <taxon>Eukaryota</taxon>
        <taxon>Metazoa</taxon>
        <taxon>Chordata</taxon>
        <taxon>Craniata</taxon>
        <taxon>Vertebrata</taxon>
        <taxon>Euteleostomi</taxon>
        <taxon>Actinopterygii</taxon>
        <taxon>Neopterygii</taxon>
        <taxon>Teleostei</taxon>
        <taxon>Neoteleostei</taxon>
        <taxon>Acanthomorphata</taxon>
        <taxon>Ovalentaria</taxon>
        <taxon>Pomacentridae</taxon>
        <taxon>Stegastes</taxon>
    </lineage>
</organism>
<dbReference type="Pfam" id="PF00135">
    <property type="entry name" value="COesterase"/>
    <property type="match status" value="1"/>
</dbReference>
<sequence>MKFRTKQTFLFLVSVFCLCVAAELQAPEVHTELGSLRGESVTVKGKETRVHAFLGVPFARPPVGPSLRLAPPRPVEGWKGVRDATKQPPMCIQHRQTTLDIFSNFGELLDDLPDISEDCLYLNIYTPANRAKDAKLPVMVWIHGGGLFCGSASMYDGSALAAYQDVVVVLIQYRLGVLGFLSTGDEHISGNFGLMDQIEALRWVQQHIHNFGGNPDLVTIFGESAGGVSVSLLLFSPLSDGLFHRAIAESGTAAMDYLVSDNPLPMTQMVANASGCSIESTEKIGDCMRNLDIDTIVALAKHANLGSSASVDGHVLINPVEEHLRKHQFFPVPFMIGVNNDEAGFVLPNFFGPPDWKEGMDREQATNLMSIFLPDPKDAVKRDLMIHEYIGTGEDRVRNRDGWIKWMADVLFNIPVIKTANAHRDAGTTVYLYEYQHAPKFLQKKRPSFVGSDHEDEIFIVFGFCFTTTHIKLADACAEDEEQLSRIVMSYWGNFARTGSPNGDGLAHWPKYGAEEEYLAIGLKEQVVGRALNKDRVVFMTQTLPEKVRQHNENTEHSEL</sequence>
<feature type="signal peptide" evidence="3">
    <location>
        <begin position="1"/>
        <end position="21"/>
    </location>
</feature>